<reference evidence="13 14" key="1">
    <citation type="submission" date="2018-06" db="EMBL/GenBank/DDBJ databases">
        <authorList>
            <consortium name="Pathogen Informatics"/>
            <person name="Doyle S."/>
        </authorList>
    </citation>
    <scope>NUCLEOTIDE SEQUENCE [LARGE SCALE GENOMIC DNA]</scope>
    <source>
        <strain evidence="13 14">NCTC10723</strain>
    </source>
</reference>
<dbReference type="EMBL" id="UGGU01000003">
    <property type="protein sequence ID" value="STO30714.1"/>
    <property type="molecule type" value="Genomic_DNA"/>
</dbReference>
<evidence type="ECO:0000256" key="4">
    <source>
        <dbReference type="ARBA" id="ARBA00022490"/>
    </source>
</evidence>
<dbReference type="PRINTS" id="PR00773">
    <property type="entry name" value="GRPEPROTEIN"/>
</dbReference>
<dbReference type="SUPFAM" id="SSF51064">
    <property type="entry name" value="Head domain of nucleotide exchange factor GrpE"/>
    <property type="match status" value="1"/>
</dbReference>
<dbReference type="InterPro" id="IPR000740">
    <property type="entry name" value="GrpE"/>
</dbReference>
<dbReference type="InterPro" id="IPR009012">
    <property type="entry name" value="GrpE_head"/>
</dbReference>
<dbReference type="GO" id="GO:0005737">
    <property type="term" value="C:cytoplasm"/>
    <property type="evidence" value="ECO:0007669"/>
    <property type="project" value="UniProtKB-SubCell"/>
</dbReference>
<comment type="similarity">
    <text evidence="2 10 12">Belongs to the GrpE family.</text>
</comment>
<organism evidence="13 14">
    <name type="scientific">Fusobacterium necrogenes</name>
    <dbReference type="NCBI Taxonomy" id="858"/>
    <lineage>
        <taxon>Bacteria</taxon>
        <taxon>Fusobacteriati</taxon>
        <taxon>Fusobacteriota</taxon>
        <taxon>Fusobacteriia</taxon>
        <taxon>Fusobacteriales</taxon>
        <taxon>Fusobacteriaceae</taxon>
        <taxon>Fusobacterium</taxon>
    </lineage>
</organism>
<dbReference type="SUPFAM" id="SSF58014">
    <property type="entry name" value="Coiled-coil domain of nucleotide exchange factor GrpE"/>
    <property type="match status" value="1"/>
</dbReference>
<dbReference type="Pfam" id="PF01025">
    <property type="entry name" value="GrpE"/>
    <property type="match status" value="1"/>
</dbReference>
<dbReference type="Proteomes" id="UP000255328">
    <property type="component" value="Unassembled WGS sequence"/>
</dbReference>
<dbReference type="AlphaFoldDB" id="A0A377GVR1"/>
<keyword evidence="14" id="KW-1185">Reference proteome</keyword>
<evidence type="ECO:0000256" key="8">
    <source>
        <dbReference type="ARBA" id="ARBA00072274"/>
    </source>
</evidence>
<dbReference type="NCBIfam" id="NF010738">
    <property type="entry name" value="PRK14140.1"/>
    <property type="match status" value="1"/>
</dbReference>
<dbReference type="InterPro" id="IPR013805">
    <property type="entry name" value="GrpE_CC"/>
</dbReference>
<dbReference type="RefSeq" id="WP_115268385.1">
    <property type="nucleotide sequence ID" value="NZ_CASFEE010000004.1"/>
</dbReference>
<comment type="function">
    <text evidence="7 10 11">Participates actively in the response to hyperosmotic and heat shock by preventing the aggregation of stress-denatured proteins, in association with DnaK and GrpE. It is the nucleotide exchange factor for DnaK and may function as a thermosensor. Unfolded proteins bind initially to DnaJ; upon interaction with the DnaJ-bound protein, DnaK hydrolyzes its bound ATP, resulting in the formation of a stable complex. GrpE releases ADP from DnaK; ATP binding to DnaK triggers the release of the substrate protein, thus completing the reaction cycle. Several rounds of ATP-dependent interactions between DnaJ, DnaK and GrpE are required for fully efficient folding.</text>
</comment>
<dbReference type="Gene3D" id="3.90.20.20">
    <property type="match status" value="1"/>
</dbReference>
<dbReference type="HAMAP" id="MF_01151">
    <property type="entry name" value="GrpE"/>
    <property type="match status" value="1"/>
</dbReference>
<dbReference type="GO" id="GO:0000774">
    <property type="term" value="F:adenyl-nucleotide exchange factor activity"/>
    <property type="evidence" value="ECO:0007669"/>
    <property type="project" value="InterPro"/>
</dbReference>
<keyword evidence="5 10" id="KW-0346">Stress response</keyword>
<evidence type="ECO:0000313" key="14">
    <source>
        <dbReference type="Proteomes" id="UP000255328"/>
    </source>
</evidence>
<evidence type="ECO:0000256" key="6">
    <source>
        <dbReference type="ARBA" id="ARBA00023186"/>
    </source>
</evidence>
<dbReference type="OrthoDB" id="9812586at2"/>
<dbReference type="GO" id="GO:0051082">
    <property type="term" value="F:unfolded protein binding"/>
    <property type="evidence" value="ECO:0007669"/>
    <property type="project" value="TreeGrafter"/>
</dbReference>
<dbReference type="CDD" id="cd00446">
    <property type="entry name" value="GrpE"/>
    <property type="match status" value="1"/>
</dbReference>
<evidence type="ECO:0000256" key="9">
    <source>
        <dbReference type="ARBA" id="ARBA00076414"/>
    </source>
</evidence>
<dbReference type="GO" id="GO:0042803">
    <property type="term" value="F:protein homodimerization activity"/>
    <property type="evidence" value="ECO:0007669"/>
    <property type="project" value="InterPro"/>
</dbReference>
<accession>A0A377GVR1</accession>
<comment type="subunit">
    <text evidence="3 10">Homodimer.</text>
</comment>
<dbReference type="PROSITE" id="PS01071">
    <property type="entry name" value="GRPE"/>
    <property type="match status" value="1"/>
</dbReference>
<evidence type="ECO:0000313" key="13">
    <source>
        <dbReference type="EMBL" id="STO30714.1"/>
    </source>
</evidence>
<evidence type="ECO:0000256" key="2">
    <source>
        <dbReference type="ARBA" id="ARBA00009054"/>
    </source>
</evidence>
<protein>
    <recommendedName>
        <fullName evidence="8 10">Protein GrpE</fullName>
    </recommendedName>
    <alternativeName>
        <fullName evidence="9 10">HSP-70 cofactor</fullName>
    </alternativeName>
</protein>
<comment type="subcellular location">
    <subcellularLocation>
        <location evidence="1 10">Cytoplasm</location>
    </subcellularLocation>
</comment>
<evidence type="ECO:0000256" key="3">
    <source>
        <dbReference type="ARBA" id="ARBA00011738"/>
    </source>
</evidence>
<evidence type="ECO:0000256" key="12">
    <source>
        <dbReference type="RuleBase" id="RU004478"/>
    </source>
</evidence>
<evidence type="ECO:0000256" key="1">
    <source>
        <dbReference type="ARBA" id="ARBA00004496"/>
    </source>
</evidence>
<sequence length="198" mass="22767">MKDKIKEMFGKKEDEKKECGCSPECECSCKDEGENTEELKQEDLLVQKDEEIGKLQVEVEDWKQSYLRKQAEFQNFTKRKEKEMEELRKFASEKIVTKLLDGLDNLERAIVASSESKDFDGLVKGMDMILGQLKGIMESEGVEAIKTEGKYDPVFHHAVMVEDNPEFEDDQIILELQKGYTMKGKVIRPAMVKVCKKG</sequence>
<dbReference type="GO" id="GO:0006457">
    <property type="term" value="P:protein folding"/>
    <property type="evidence" value="ECO:0007669"/>
    <property type="project" value="InterPro"/>
</dbReference>
<dbReference type="PANTHER" id="PTHR21237:SF23">
    <property type="entry name" value="GRPE PROTEIN HOMOLOG, MITOCHONDRIAL"/>
    <property type="match status" value="1"/>
</dbReference>
<keyword evidence="4 10" id="KW-0963">Cytoplasm</keyword>
<gene>
    <name evidence="10 13" type="primary">grpE</name>
    <name evidence="13" type="ORF">NCTC10723_00143</name>
</gene>
<evidence type="ECO:0000256" key="5">
    <source>
        <dbReference type="ARBA" id="ARBA00023016"/>
    </source>
</evidence>
<evidence type="ECO:0000256" key="7">
    <source>
        <dbReference type="ARBA" id="ARBA00053401"/>
    </source>
</evidence>
<dbReference type="GO" id="GO:0051087">
    <property type="term" value="F:protein-folding chaperone binding"/>
    <property type="evidence" value="ECO:0007669"/>
    <property type="project" value="InterPro"/>
</dbReference>
<proteinExistence type="inferred from homology"/>
<dbReference type="PANTHER" id="PTHR21237">
    <property type="entry name" value="GRPE PROTEIN"/>
    <property type="match status" value="1"/>
</dbReference>
<evidence type="ECO:0000256" key="10">
    <source>
        <dbReference type="HAMAP-Rule" id="MF_01151"/>
    </source>
</evidence>
<name>A0A377GVR1_9FUSO</name>
<evidence type="ECO:0000256" key="11">
    <source>
        <dbReference type="RuleBase" id="RU000639"/>
    </source>
</evidence>
<dbReference type="FunFam" id="2.30.22.10:FF:000001">
    <property type="entry name" value="Protein GrpE"/>
    <property type="match status" value="1"/>
</dbReference>
<keyword evidence="6 10" id="KW-0143">Chaperone</keyword>
<dbReference type="Gene3D" id="2.30.22.10">
    <property type="entry name" value="Head domain of nucleotide exchange factor GrpE"/>
    <property type="match status" value="1"/>
</dbReference>